<comment type="similarity">
    <text evidence="1">Belongs to the eukaryotic ribosomal protein eL33 family.</text>
</comment>
<evidence type="ECO:0000256" key="1">
    <source>
        <dbReference type="ARBA" id="ARBA00009269"/>
    </source>
</evidence>
<name>A0A7S3CPW1_9SPIT</name>
<keyword evidence="3" id="KW-0687">Ribonucleoprotein</keyword>
<evidence type="ECO:0000256" key="2">
    <source>
        <dbReference type="ARBA" id="ARBA00022980"/>
    </source>
</evidence>
<dbReference type="SUPFAM" id="SSF50447">
    <property type="entry name" value="Translation proteins"/>
    <property type="match status" value="1"/>
</dbReference>
<evidence type="ECO:0008006" key="5">
    <source>
        <dbReference type="Google" id="ProtNLM"/>
    </source>
</evidence>
<dbReference type="GO" id="GO:0006412">
    <property type="term" value="P:translation"/>
    <property type="evidence" value="ECO:0007669"/>
    <property type="project" value="InterPro"/>
</dbReference>
<dbReference type="InterPro" id="IPR038661">
    <property type="entry name" value="Ribosomal_eL33_sf"/>
</dbReference>
<dbReference type="FunFam" id="2.40.10.190:FF:000001">
    <property type="entry name" value="60S ribosomal protein L35a"/>
    <property type="match status" value="1"/>
</dbReference>
<dbReference type="GO" id="GO:1990904">
    <property type="term" value="C:ribonucleoprotein complex"/>
    <property type="evidence" value="ECO:0007669"/>
    <property type="project" value="UniProtKB-KW"/>
</dbReference>
<protein>
    <recommendedName>
        <fullName evidence="5">60S ribosomal protein L35a</fullName>
    </recommendedName>
</protein>
<dbReference type="Gene3D" id="2.40.10.190">
    <property type="entry name" value="translation elongation factor selb, chain A, domain 4"/>
    <property type="match status" value="1"/>
</dbReference>
<dbReference type="InterPro" id="IPR009000">
    <property type="entry name" value="Transl_B-barrel_sf"/>
</dbReference>
<organism evidence="4">
    <name type="scientific">Strombidium rassoulzadegani</name>
    <dbReference type="NCBI Taxonomy" id="1082188"/>
    <lineage>
        <taxon>Eukaryota</taxon>
        <taxon>Sar</taxon>
        <taxon>Alveolata</taxon>
        <taxon>Ciliophora</taxon>
        <taxon>Intramacronucleata</taxon>
        <taxon>Spirotrichea</taxon>
        <taxon>Oligotrichia</taxon>
        <taxon>Strombidiidae</taxon>
        <taxon>Strombidium</taxon>
    </lineage>
</organism>
<reference evidence="4" key="1">
    <citation type="submission" date="2021-01" db="EMBL/GenBank/DDBJ databases">
        <authorList>
            <person name="Corre E."/>
            <person name="Pelletier E."/>
            <person name="Niang G."/>
            <person name="Scheremetjew M."/>
            <person name="Finn R."/>
            <person name="Kale V."/>
            <person name="Holt S."/>
            <person name="Cochrane G."/>
            <person name="Meng A."/>
            <person name="Brown T."/>
            <person name="Cohen L."/>
        </authorList>
    </citation>
    <scope>NUCLEOTIDE SEQUENCE</scope>
    <source>
        <strain evidence="4">Ras09</strain>
    </source>
</reference>
<dbReference type="PANTHER" id="PTHR10902">
    <property type="entry name" value="60S RIBOSOMAL PROTEIN L35A"/>
    <property type="match status" value="1"/>
</dbReference>
<dbReference type="InterPro" id="IPR001780">
    <property type="entry name" value="Ribosomal_eL33"/>
</dbReference>
<keyword evidence="2" id="KW-0689">Ribosomal protein</keyword>
<dbReference type="AlphaFoldDB" id="A0A7S3CPW1"/>
<accession>A0A7S3CPW1</accession>
<evidence type="ECO:0000256" key="3">
    <source>
        <dbReference type="ARBA" id="ARBA00023274"/>
    </source>
</evidence>
<dbReference type="GO" id="GO:0003735">
    <property type="term" value="F:structural constituent of ribosome"/>
    <property type="evidence" value="ECO:0007669"/>
    <property type="project" value="InterPro"/>
</dbReference>
<dbReference type="GO" id="GO:0005840">
    <property type="term" value="C:ribosome"/>
    <property type="evidence" value="ECO:0007669"/>
    <property type="project" value="UniProtKB-KW"/>
</dbReference>
<dbReference type="EMBL" id="HBIA01012075">
    <property type="protein sequence ID" value="CAE0234298.1"/>
    <property type="molecule type" value="Transcribed_RNA"/>
</dbReference>
<evidence type="ECO:0000313" key="4">
    <source>
        <dbReference type="EMBL" id="CAE0234298.1"/>
    </source>
</evidence>
<dbReference type="Pfam" id="PF01247">
    <property type="entry name" value="Ribosomal_L35Ae"/>
    <property type="match status" value="1"/>
</dbReference>
<sequence>MAKEVSTKQKRVYKKQQPVRLYAKGVFTGFRRSRTLQHENQALVAIQNCNDLKGARYYLGKRVAYVYKAKNTVNNTRFRCVWGKVINTHGHAGSVRVKFAKNLTARAMGSTVRVMLYPNKTI</sequence>
<gene>
    <name evidence="4" type="ORF">SRAS04492_LOCUS6102</name>
</gene>
<proteinExistence type="inferred from homology"/>
<dbReference type="HAMAP" id="MF_00573">
    <property type="entry name" value="Ribosomal_eL33"/>
    <property type="match status" value="1"/>
</dbReference>